<dbReference type="AlphaFoldDB" id="A0A7H0Y335"/>
<evidence type="ECO:0000256" key="1">
    <source>
        <dbReference type="SAM" id="SignalP"/>
    </source>
</evidence>
<dbReference type="RefSeq" id="WP_029518033.1">
    <property type="nucleotide sequence ID" value="NZ_CP061172.1"/>
</dbReference>
<proteinExistence type="predicted"/>
<reference evidence="2" key="1">
    <citation type="submission" date="2020-09" db="EMBL/GenBank/DDBJ databases">
        <title>Characterization of Paenibacillus peoriae strain ZF390 with broad-spectrum antimicrobial activity as a potential biocontrol agent.</title>
        <authorList>
            <person name="Li L."/>
            <person name="Zhao Y."/>
            <person name="Li B."/>
            <person name="Xie X."/>
        </authorList>
    </citation>
    <scope>NUCLEOTIDE SEQUENCE [LARGE SCALE GENOMIC DNA]</scope>
    <source>
        <strain evidence="2">ZF390</strain>
    </source>
</reference>
<organism evidence="2">
    <name type="scientific">Paenibacillus peoriae</name>
    <dbReference type="NCBI Taxonomy" id="59893"/>
    <lineage>
        <taxon>Bacteria</taxon>
        <taxon>Bacillati</taxon>
        <taxon>Bacillota</taxon>
        <taxon>Bacilli</taxon>
        <taxon>Bacillales</taxon>
        <taxon>Paenibacillaceae</taxon>
        <taxon>Paenibacillus</taxon>
    </lineage>
</organism>
<gene>
    <name evidence="2" type="ORF">IAQ67_16535</name>
</gene>
<keyword evidence="1" id="KW-0732">Signal</keyword>
<protein>
    <submittedName>
        <fullName evidence="2">Uncharacterized protein</fullName>
    </submittedName>
</protein>
<sequence>MKKLLSLFVVLVLCLGILPYSVNAQDLSINTPEDYINYLKSNSKGLSAQNENDSSVVLEQFTNLSKEDQQKFVDYMNNPEAIKAIFNAMQNGENADLYNGDIKVRVNQSKPDHTITPFATEYKPHAETVASTFGINIITTQVYVQYRVSGGKVTEILNGGGIVTRNWFPVVNITIKEDKPYINSNKTRAYETAYFTWNFIHSSLGAVVGTGTHTIWGFTDGTWDASFSKS</sequence>
<evidence type="ECO:0000313" key="2">
    <source>
        <dbReference type="EMBL" id="QNR65493.1"/>
    </source>
</evidence>
<feature type="chain" id="PRO_5028916594" evidence="1">
    <location>
        <begin position="25"/>
        <end position="230"/>
    </location>
</feature>
<dbReference type="Proteomes" id="UP000516384">
    <property type="component" value="Chromosome"/>
</dbReference>
<dbReference type="EMBL" id="CP061172">
    <property type="protein sequence ID" value="QNR65493.1"/>
    <property type="molecule type" value="Genomic_DNA"/>
</dbReference>
<accession>A0A7H0Y335</accession>
<name>A0A7H0Y335_9BACL</name>
<feature type="signal peptide" evidence="1">
    <location>
        <begin position="1"/>
        <end position="24"/>
    </location>
</feature>